<name>A0A1M5R463_9BRAD</name>
<accession>A0A1M5R463</accession>
<sequence>MWSTVSARSGALRKAGARHGLLPVPLPKLQVDALEPGGLRDRTEADHLNKCPVCGALLACAI</sequence>
<reference evidence="1 2" key="1">
    <citation type="submission" date="2016-11" db="EMBL/GenBank/DDBJ databases">
        <authorList>
            <person name="Jaros S."/>
            <person name="Januszkiewicz K."/>
            <person name="Wedrychowicz H."/>
        </authorList>
    </citation>
    <scope>NUCLEOTIDE SEQUENCE [LARGE SCALE GENOMIC DNA]</scope>
    <source>
        <strain evidence="1 2">GAS138</strain>
    </source>
</reference>
<dbReference type="EMBL" id="LT670817">
    <property type="protein sequence ID" value="SHH20991.1"/>
    <property type="molecule type" value="Genomic_DNA"/>
</dbReference>
<evidence type="ECO:0000313" key="1">
    <source>
        <dbReference type="EMBL" id="SHH20991.1"/>
    </source>
</evidence>
<evidence type="ECO:0000313" key="2">
    <source>
        <dbReference type="Proteomes" id="UP000189796"/>
    </source>
</evidence>
<gene>
    <name evidence="1" type="ORF">SAMN05443248_4072</name>
</gene>
<organism evidence="1 2">
    <name type="scientific">Bradyrhizobium erythrophlei</name>
    <dbReference type="NCBI Taxonomy" id="1437360"/>
    <lineage>
        <taxon>Bacteria</taxon>
        <taxon>Pseudomonadati</taxon>
        <taxon>Pseudomonadota</taxon>
        <taxon>Alphaproteobacteria</taxon>
        <taxon>Hyphomicrobiales</taxon>
        <taxon>Nitrobacteraceae</taxon>
        <taxon>Bradyrhizobium</taxon>
    </lineage>
</organism>
<dbReference type="AlphaFoldDB" id="A0A1M5R463"/>
<dbReference type="Proteomes" id="UP000189796">
    <property type="component" value="Chromosome I"/>
</dbReference>
<protein>
    <submittedName>
        <fullName evidence="1">Uncharacterized protein</fullName>
    </submittedName>
</protein>
<proteinExistence type="predicted"/>